<keyword evidence="6 10" id="KW-0573">Peptidoglycan synthesis</keyword>
<dbReference type="PANTHER" id="PTHR21015">
    <property type="entry name" value="UDP-N-ACETYLGLUCOSAMINE--N-ACETYLMURAMYL-(PENTAPEPTIDE) PYROPHOSPHORYL-UNDECAPRENOL N-ACETYLGLUCOSAMINE TRANSFERASE 1"/>
    <property type="match status" value="1"/>
</dbReference>
<dbReference type="OrthoDB" id="9808936at2"/>
<keyword evidence="5 10" id="KW-0133">Cell shape</keyword>
<comment type="subcellular location">
    <subcellularLocation>
        <location evidence="10">Cell membrane</location>
        <topology evidence="10">Peripheral membrane protein</topology>
        <orientation evidence="10">Cytoplasmic side</orientation>
    </subcellularLocation>
</comment>
<dbReference type="RefSeq" id="WP_155304080.1">
    <property type="nucleotide sequence ID" value="NZ_AP021875.1"/>
</dbReference>
<keyword evidence="2 10" id="KW-0132">Cell division</keyword>
<feature type="binding site" evidence="10">
    <location>
        <position position="202"/>
    </location>
    <ligand>
        <name>UDP-N-acetyl-alpha-D-glucosamine</name>
        <dbReference type="ChEBI" id="CHEBI:57705"/>
    </ligand>
</feature>
<feature type="domain" description="Glycosyltransferase family 28 N-terminal" evidence="11">
    <location>
        <begin position="15"/>
        <end position="154"/>
    </location>
</feature>
<comment type="pathway">
    <text evidence="10">Cell wall biogenesis; peptidoglycan biosynthesis.</text>
</comment>
<evidence type="ECO:0000256" key="10">
    <source>
        <dbReference type="HAMAP-Rule" id="MF_00033"/>
    </source>
</evidence>
<dbReference type="GO" id="GO:0050511">
    <property type="term" value="F:undecaprenyldiphospho-muramoylpentapeptide beta-N-acetylglucosaminyltransferase activity"/>
    <property type="evidence" value="ECO:0007669"/>
    <property type="project" value="UniProtKB-UniRule"/>
</dbReference>
<dbReference type="Pfam" id="PF04101">
    <property type="entry name" value="Glyco_tran_28_C"/>
    <property type="match status" value="1"/>
</dbReference>
<comment type="catalytic activity">
    <reaction evidence="10">
        <text>di-trans,octa-cis-undecaprenyl diphospho-N-acetyl-alpha-D-muramoyl-L-alanyl-D-glutamyl-meso-2,6-diaminopimeloyl-D-alanyl-D-alanine + UDP-N-acetyl-alpha-D-glucosamine = di-trans,octa-cis-undecaprenyl diphospho-[N-acetyl-alpha-D-glucosaminyl-(1-&gt;4)]-N-acetyl-alpha-D-muramoyl-L-alanyl-D-glutamyl-meso-2,6-diaminopimeloyl-D-alanyl-D-alanine + UDP + H(+)</text>
        <dbReference type="Rhea" id="RHEA:31227"/>
        <dbReference type="ChEBI" id="CHEBI:15378"/>
        <dbReference type="ChEBI" id="CHEBI:57705"/>
        <dbReference type="ChEBI" id="CHEBI:58223"/>
        <dbReference type="ChEBI" id="CHEBI:61387"/>
        <dbReference type="ChEBI" id="CHEBI:61388"/>
        <dbReference type="EC" id="2.4.1.227"/>
    </reaction>
</comment>
<dbReference type="GO" id="GO:0008360">
    <property type="term" value="P:regulation of cell shape"/>
    <property type="evidence" value="ECO:0007669"/>
    <property type="project" value="UniProtKB-KW"/>
</dbReference>
<comment type="function">
    <text evidence="10">Cell wall formation. Catalyzes the transfer of a GlcNAc subunit on undecaprenyl-pyrophosphoryl-MurNAc-pentapeptide (lipid intermediate I) to form undecaprenyl-pyrophosphoryl-MurNAc-(pentapeptide)GlcNAc (lipid intermediate II).</text>
</comment>
<accession>A0A5K7Z644</accession>
<keyword evidence="4 10" id="KW-0808">Transferase</keyword>
<dbReference type="GO" id="GO:0005975">
    <property type="term" value="P:carbohydrate metabolic process"/>
    <property type="evidence" value="ECO:0007669"/>
    <property type="project" value="InterPro"/>
</dbReference>
<dbReference type="HAMAP" id="MF_00033">
    <property type="entry name" value="MurG"/>
    <property type="match status" value="1"/>
</dbReference>
<evidence type="ECO:0000256" key="2">
    <source>
        <dbReference type="ARBA" id="ARBA00022618"/>
    </source>
</evidence>
<feature type="binding site" evidence="10">
    <location>
        <position position="301"/>
    </location>
    <ligand>
        <name>UDP-N-acetyl-alpha-D-glucosamine</name>
        <dbReference type="ChEBI" id="CHEBI:57705"/>
    </ligand>
</feature>
<name>A0A5K7Z644_9BACT</name>
<evidence type="ECO:0000313" key="14">
    <source>
        <dbReference type="Proteomes" id="UP000427769"/>
    </source>
</evidence>
<evidence type="ECO:0000256" key="8">
    <source>
        <dbReference type="ARBA" id="ARBA00023306"/>
    </source>
</evidence>
<dbReference type="InterPro" id="IPR007235">
    <property type="entry name" value="Glyco_trans_28_C"/>
</dbReference>
<evidence type="ECO:0000256" key="7">
    <source>
        <dbReference type="ARBA" id="ARBA00023136"/>
    </source>
</evidence>
<dbReference type="SUPFAM" id="SSF53756">
    <property type="entry name" value="UDP-Glycosyltransferase/glycogen phosphorylase"/>
    <property type="match status" value="1"/>
</dbReference>
<dbReference type="EMBL" id="AP021875">
    <property type="protein sequence ID" value="BBO75131.1"/>
    <property type="molecule type" value="Genomic_DNA"/>
</dbReference>
<evidence type="ECO:0000256" key="1">
    <source>
        <dbReference type="ARBA" id="ARBA00022475"/>
    </source>
</evidence>
<dbReference type="AlphaFoldDB" id="A0A5K7Z644"/>
<dbReference type="PANTHER" id="PTHR21015:SF22">
    <property type="entry name" value="GLYCOSYLTRANSFERASE"/>
    <property type="match status" value="1"/>
</dbReference>
<dbReference type="NCBIfam" id="TIGR01133">
    <property type="entry name" value="murG"/>
    <property type="match status" value="1"/>
</dbReference>
<dbReference type="Gene3D" id="3.40.50.2000">
    <property type="entry name" value="Glycogen Phosphorylase B"/>
    <property type="match status" value="2"/>
</dbReference>
<evidence type="ECO:0000256" key="9">
    <source>
        <dbReference type="ARBA" id="ARBA00023316"/>
    </source>
</evidence>
<keyword evidence="1 10" id="KW-1003">Cell membrane</keyword>
<dbReference type="GO" id="GO:0051301">
    <property type="term" value="P:cell division"/>
    <property type="evidence" value="ECO:0007669"/>
    <property type="project" value="UniProtKB-KW"/>
</dbReference>
<keyword evidence="3 10" id="KW-0328">Glycosyltransferase</keyword>
<dbReference type="CDD" id="cd03785">
    <property type="entry name" value="GT28_MurG"/>
    <property type="match status" value="1"/>
</dbReference>
<evidence type="ECO:0000259" key="11">
    <source>
        <dbReference type="Pfam" id="PF03033"/>
    </source>
</evidence>
<feature type="binding site" evidence="10">
    <location>
        <begin position="22"/>
        <end position="24"/>
    </location>
    <ligand>
        <name>UDP-N-acetyl-alpha-D-glucosamine</name>
        <dbReference type="ChEBI" id="CHEBI:57705"/>
    </ligand>
</feature>
<evidence type="ECO:0000256" key="4">
    <source>
        <dbReference type="ARBA" id="ARBA00022679"/>
    </source>
</evidence>
<feature type="domain" description="Glycosyl transferase family 28 C-terminal" evidence="12">
    <location>
        <begin position="195"/>
        <end position="357"/>
    </location>
</feature>
<proteinExistence type="inferred from homology"/>
<organism evidence="13 14">
    <name type="scientific">Desulfosarcina widdelii</name>
    <dbReference type="NCBI Taxonomy" id="947919"/>
    <lineage>
        <taxon>Bacteria</taxon>
        <taxon>Pseudomonadati</taxon>
        <taxon>Thermodesulfobacteriota</taxon>
        <taxon>Desulfobacteria</taxon>
        <taxon>Desulfobacterales</taxon>
        <taxon>Desulfosarcinaceae</taxon>
        <taxon>Desulfosarcina</taxon>
    </lineage>
</organism>
<dbReference type="GO" id="GO:0071555">
    <property type="term" value="P:cell wall organization"/>
    <property type="evidence" value="ECO:0007669"/>
    <property type="project" value="UniProtKB-KW"/>
</dbReference>
<dbReference type="KEGG" id="dwd:DSCW_25480"/>
<dbReference type="EC" id="2.4.1.227" evidence="10"/>
<comment type="caution">
    <text evidence="10">Lacks conserved residue(s) required for the propagation of feature annotation.</text>
</comment>
<evidence type="ECO:0000313" key="13">
    <source>
        <dbReference type="EMBL" id="BBO75131.1"/>
    </source>
</evidence>
<gene>
    <name evidence="10 13" type="primary">murG</name>
    <name evidence="13" type="ORF">DSCW_25480</name>
</gene>
<feature type="binding site" evidence="10">
    <location>
        <position position="136"/>
    </location>
    <ligand>
        <name>UDP-N-acetyl-alpha-D-glucosamine</name>
        <dbReference type="ChEBI" id="CHEBI:57705"/>
    </ligand>
</feature>
<evidence type="ECO:0000256" key="6">
    <source>
        <dbReference type="ARBA" id="ARBA00022984"/>
    </source>
</evidence>
<dbReference type="InterPro" id="IPR006009">
    <property type="entry name" value="GlcNAc_MurG"/>
</dbReference>
<protein>
    <recommendedName>
        <fullName evidence="10">UDP-N-acetylglucosamine--N-acetylmuramyl-(pentapeptide) pyrophosphoryl-undecaprenol N-acetylglucosamine transferase</fullName>
        <ecNumber evidence="10">2.4.1.227</ecNumber>
    </recommendedName>
    <alternativeName>
        <fullName evidence="10">Undecaprenyl-PP-MurNAc-pentapeptide-UDPGlcNAc GlcNAc transferase</fullName>
    </alternativeName>
</protein>
<keyword evidence="8 10" id="KW-0131">Cell cycle</keyword>
<reference evidence="13 14" key="1">
    <citation type="submission" date="2019-11" db="EMBL/GenBank/DDBJ databases">
        <title>Comparative genomics of hydrocarbon-degrading Desulfosarcina strains.</title>
        <authorList>
            <person name="Watanabe M."/>
            <person name="Kojima H."/>
            <person name="Fukui M."/>
        </authorList>
    </citation>
    <scope>NUCLEOTIDE SEQUENCE [LARGE SCALE GENOMIC DNA]</scope>
    <source>
        <strain evidence="13 14">PP31</strain>
    </source>
</reference>
<dbReference type="UniPathway" id="UPA00219"/>
<keyword evidence="14" id="KW-1185">Reference proteome</keyword>
<comment type="similarity">
    <text evidence="10">Belongs to the glycosyltransferase 28 family. MurG subfamily.</text>
</comment>
<dbReference type="GO" id="GO:0009252">
    <property type="term" value="P:peptidoglycan biosynthetic process"/>
    <property type="evidence" value="ECO:0007669"/>
    <property type="project" value="UniProtKB-UniRule"/>
</dbReference>
<dbReference type="GO" id="GO:0005886">
    <property type="term" value="C:plasma membrane"/>
    <property type="evidence" value="ECO:0007669"/>
    <property type="project" value="UniProtKB-SubCell"/>
</dbReference>
<keyword evidence="7 10" id="KW-0472">Membrane</keyword>
<evidence type="ECO:0000256" key="5">
    <source>
        <dbReference type="ARBA" id="ARBA00022960"/>
    </source>
</evidence>
<feature type="binding site" evidence="10">
    <location>
        <position position="177"/>
    </location>
    <ligand>
        <name>UDP-N-acetyl-alpha-D-glucosamine</name>
        <dbReference type="ChEBI" id="CHEBI:57705"/>
    </ligand>
</feature>
<dbReference type="GO" id="GO:0051991">
    <property type="term" value="F:UDP-N-acetyl-D-glucosamine:N-acetylmuramoyl-L-alanyl-D-glutamyl-meso-2,6-diaminopimelyl-D-alanyl-D-alanine-diphosphoundecaprenol 4-beta-N-acetylglucosaminlytransferase activity"/>
    <property type="evidence" value="ECO:0007669"/>
    <property type="project" value="RHEA"/>
</dbReference>
<dbReference type="Proteomes" id="UP000427769">
    <property type="component" value="Chromosome"/>
</dbReference>
<dbReference type="Pfam" id="PF03033">
    <property type="entry name" value="Glyco_transf_28"/>
    <property type="match status" value="1"/>
</dbReference>
<sequence>MRATETENIRRSFNVAIAGGGTGGHLFPGIAVAEAFRMKDPQNQILFVGVGNPFEKAALERAGYPQRTVSIEGIKGRGLWAKARAGLKIPIALFQAAGILREMRADLVVGVGGYAAGPVAMAAWFKRIPVVICEQNTVPGITNRLLFPVARRIYLSFEATRGRIDPGKKRVSGNPVRQSFIEGGDVEIQEKKVFTVLVVGGSQGAHAINMAFVAALVHLRQKDRICIVHQTGAADQEQVARAYAEAGIDAEVKAFFHDMASRYRRADLVVCRAGATTVAELTALGKAALFVPYPYAADNHQEFNARALVDAGAAQMVLERDLSGAELAGRLDRLAENPAMLADMAYRSKMLGRPEAAEFIVEDCYNLLCDESCT</sequence>
<dbReference type="InterPro" id="IPR004276">
    <property type="entry name" value="GlycoTrans_28_N"/>
</dbReference>
<evidence type="ECO:0000256" key="3">
    <source>
        <dbReference type="ARBA" id="ARBA00022676"/>
    </source>
</evidence>
<keyword evidence="9 10" id="KW-0961">Cell wall biogenesis/degradation</keyword>
<evidence type="ECO:0000259" key="12">
    <source>
        <dbReference type="Pfam" id="PF04101"/>
    </source>
</evidence>